<proteinExistence type="predicted"/>
<evidence type="ECO:0000313" key="2">
    <source>
        <dbReference type="Proteomes" id="UP000002457"/>
    </source>
</evidence>
<dbReference type="KEGG" id="mpl:Mpal_2335"/>
<reference evidence="1 2" key="1">
    <citation type="journal article" date="2015" name="Genome Announc.">
        <title>Complete Genome Sequence of Methanosphaerula palustris E1-9CT, a Hydrogenotrophic Methanogen Isolated from a Minerotrophic Fen Peatland.</title>
        <authorList>
            <person name="Cadillo-Quiroz H."/>
            <person name="Browne P."/>
            <person name="Kyrpides N."/>
            <person name="Woyke T."/>
            <person name="Goodwin L."/>
            <person name="Detter C."/>
            <person name="Yavitt J.B."/>
            <person name="Zinder S.H."/>
        </authorList>
    </citation>
    <scope>NUCLEOTIDE SEQUENCE [LARGE SCALE GENOMIC DNA]</scope>
    <source>
        <strain evidence="2">ATCC BAA-1556 / DSM 19958 / E1-9c</strain>
    </source>
</reference>
<dbReference type="EMBL" id="CP001338">
    <property type="protein sequence ID" value="ACL17619.1"/>
    <property type="molecule type" value="Genomic_DNA"/>
</dbReference>
<accession>B8GEB8</accession>
<keyword evidence="2" id="KW-1185">Reference proteome</keyword>
<name>B8GEB8_METPE</name>
<sequence length="119" mass="13628">MSKIIGFSPDSSTMQDIEEFENKVMIRRKNRVLLGTVYADIQQDQWAVAMAYNLSHHPGLYGHEHGLEVRYSYSPQTGAGVRMFRSDVDQERTLDVAGFKSPDAFIRYAVDQEKRLANE</sequence>
<dbReference type="OrthoDB" id="114366at2157"/>
<gene>
    <name evidence="1" type="ordered locus">Mpal_2335</name>
</gene>
<protein>
    <submittedName>
        <fullName evidence="1">Uncharacterized protein</fullName>
    </submittedName>
</protein>
<dbReference type="AlphaFoldDB" id="B8GEB8"/>
<evidence type="ECO:0000313" key="1">
    <source>
        <dbReference type="EMBL" id="ACL17619.1"/>
    </source>
</evidence>
<dbReference type="HOGENOM" id="CLU_2056085_0_0_2"/>
<dbReference type="Proteomes" id="UP000002457">
    <property type="component" value="Chromosome"/>
</dbReference>
<dbReference type="eggNOG" id="arCOG08233">
    <property type="taxonomic scope" value="Archaea"/>
</dbReference>
<organism evidence="1 2">
    <name type="scientific">Methanosphaerula palustris (strain ATCC BAA-1556 / DSM 19958 / E1-9c)</name>
    <dbReference type="NCBI Taxonomy" id="521011"/>
    <lineage>
        <taxon>Archaea</taxon>
        <taxon>Methanobacteriati</taxon>
        <taxon>Methanobacteriota</taxon>
        <taxon>Stenosarchaea group</taxon>
        <taxon>Methanomicrobia</taxon>
        <taxon>Methanomicrobiales</taxon>
        <taxon>Methanoregulaceae</taxon>
        <taxon>Methanosphaerula</taxon>
    </lineage>
</organism>